<proteinExistence type="predicted"/>
<evidence type="ECO:0000313" key="3">
    <source>
        <dbReference type="Proteomes" id="UP000219215"/>
    </source>
</evidence>
<reference evidence="3" key="1">
    <citation type="submission" date="2017-09" db="EMBL/GenBank/DDBJ databases">
        <authorList>
            <person name="Regsiter A."/>
            <person name="William W."/>
        </authorList>
    </citation>
    <scope>NUCLEOTIDE SEQUENCE [LARGE SCALE GENOMIC DNA]</scope>
    <source>
        <strain evidence="3">500-1</strain>
    </source>
</reference>
<keyword evidence="3" id="KW-1185">Reference proteome</keyword>
<dbReference type="PANTHER" id="PTHR34504:SF2">
    <property type="entry name" value="UPF0150 PROTEIN SSL0259"/>
    <property type="match status" value="1"/>
</dbReference>
<dbReference type="InterPro" id="IPR031807">
    <property type="entry name" value="HicB-like"/>
</dbReference>
<dbReference type="Gene3D" id="3.30.160.250">
    <property type="match status" value="1"/>
</dbReference>
<dbReference type="AlphaFoldDB" id="A0A2C8F4L3"/>
<dbReference type="KEGG" id="pprf:DPRO_0071"/>
<organism evidence="2 3">
    <name type="scientific">Pseudodesulfovibrio profundus</name>
    <dbReference type="NCBI Taxonomy" id="57320"/>
    <lineage>
        <taxon>Bacteria</taxon>
        <taxon>Pseudomonadati</taxon>
        <taxon>Thermodesulfobacteriota</taxon>
        <taxon>Desulfovibrionia</taxon>
        <taxon>Desulfovibrionales</taxon>
        <taxon>Desulfovibrionaceae</taxon>
    </lineage>
</organism>
<gene>
    <name evidence="2" type="ORF">DPRO_0071</name>
</gene>
<evidence type="ECO:0000259" key="1">
    <source>
        <dbReference type="Pfam" id="PF15919"/>
    </source>
</evidence>
<dbReference type="EMBL" id="LT907975">
    <property type="protein sequence ID" value="SOB56948.1"/>
    <property type="molecule type" value="Genomic_DNA"/>
</dbReference>
<dbReference type="Proteomes" id="UP000219215">
    <property type="component" value="Chromosome DPRO"/>
</dbReference>
<feature type="domain" description="HicB-like antitoxin of toxin-antitoxin system" evidence="1">
    <location>
        <begin position="5"/>
        <end position="122"/>
    </location>
</feature>
<evidence type="ECO:0000313" key="2">
    <source>
        <dbReference type="EMBL" id="SOB56948.1"/>
    </source>
</evidence>
<dbReference type="InterPro" id="IPR051404">
    <property type="entry name" value="TA_system_antitoxin"/>
</dbReference>
<dbReference type="PANTHER" id="PTHR34504">
    <property type="entry name" value="ANTITOXIN HICB"/>
    <property type="match status" value="1"/>
</dbReference>
<dbReference type="SUPFAM" id="SSF143100">
    <property type="entry name" value="TTHA1013/TTHA0281-like"/>
    <property type="match status" value="1"/>
</dbReference>
<dbReference type="Pfam" id="PF15919">
    <property type="entry name" value="HicB_lk_antitox"/>
    <property type="match status" value="1"/>
</dbReference>
<protein>
    <recommendedName>
        <fullName evidence="1">HicB-like antitoxin of toxin-antitoxin system domain-containing protein</fullName>
    </recommendedName>
</protein>
<dbReference type="InterPro" id="IPR035069">
    <property type="entry name" value="TTHA1013/TTHA0281-like"/>
</dbReference>
<dbReference type="RefSeq" id="WP_097010284.1">
    <property type="nucleotide sequence ID" value="NZ_LT907975.1"/>
</dbReference>
<dbReference type="OrthoDB" id="9807959at2"/>
<accession>A0A2C8F4L3</accession>
<name>A0A2C8F4L3_9BACT</name>
<sequence>MRYVAVFNKEKRGVSVTFPDFPGCTTFGEDMDEAVDQAHEALALYLDFFLEENKTLPEPSEKKKVLASIDKNNAKVINIDVLGNGEDFEEVEVTLHTRLLERIEKYCREYGVSPADFISVAARKALKDDVFAE</sequence>